<dbReference type="EMBL" id="JBHTOI010000029">
    <property type="protein sequence ID" value="MFD1417949.1"/>
    <property type="molecule type" value="Genomic_DNA"/>
</dbReference>
<dbReference type="RefSeq" id="WP_125677891.1">
    <property type="nucleotide sequence ID" value="NZ_JBHTOI010000029.1"/>
</dbReference>
<accession>A0ABW4BU57</accession>
<reference evidence="3" key="1">
    <citation type="journal article" date="2019" name="Int. J. Syst. Evol. Microbiol.">
        <title>The Global Catalogue of Microorganisms (GCM) 10K type strain sequencing project: providing services to taxonomists for standard genome sequencing and annotation.</title>
        <authorList>
            <consortium name="The Broad Institute Genomics Platform"/>
            <consortium name="The Broad Institute Genome Sequencing Center for Infectious Disease"/>
            <person name="Wu L."/>
            <person name="Ma J."/>
        </authorList>
    </citation>
    <scope>NUCLEOTIDE SEQUENCE [LARGE SCALE GENOMIC DNA]</scope>
    <source>
        <strain evidence="3">CCM 8936</strain>
    </source>
</reference>
<evidence type="ECO:0000313" key="3">
    <source>
        <dbReference type="Proteomes" id="UP001597251"/>
    </source>
</evidence>
<proteinExistence type="predicted"/>
<name>A0ABW4BU57_9LACO</name>
<keyword evidence="1" id="KW-1133">Transmembrane helix</keyword>
<organism evidence="2 3">
    <name type="scientific">Companilactobacillus keshanensis</name>
    <dbReference type="NCBI Taxonomy" id="2486003"/>
    <lineage>
        <taxon>Bacteria</taxon>
        <taxon>Bacillati</taxon>
        <taxon>Bacillota</taxon>
        <taxon>Bacilli</taxon>
        <taxon>Lactobacillales</taxon>
        <taxon>Lactobacillaceae</taxon>
        <taxon>Companilactobacillus</taxon>
    </lineage>
</organism>
<protein>
    <submittedName>
        <fullName evidence="2">Ribonuclease G</fullName>
    </submittedName>
</protein>
<keyword evidence="1" id="KW-0472">Membrane</keyword>
<feature type="transmembrane region" description="Helical" evidence="1">
    <location>
        <begin position="40"/>
        <end position="60"/>
    </location>
</feature>
<comment type="caution">
    <text evidence="2">The sequence shown here is derived from an EMBL/GenBank/DDBJ whole genome shotgun (WGS) entry which is preliminary data.</text>
</comment>
<sequence length="121" mass="14018">MQESANSQQVEIKGIPDEIKGWNWGAFAFNVWWGIGNKTYLPLLCLIPVFNIIWAFVCGFKGNEWAWSNSDYNDIDSFKEIQKTWNLAGLVYFLVNLIFSLIAIYWMYSLIVGLNSLNSMY</sequence>
<keyword evidence="1" id="KW-0812">Transmembrane</keyword>
<keyword evidence="3" id="KW-1185">Reference proteome</keyword>
<dbReference type="Proteomes" id="UP001597251">
    <property type="component" value="Unassembled WGS sequence"/>
</dbReference>
<gene>
    <name evidence="2" type="ORF">ACFQ42_04270</name>
</gene>
<feature type="transmembrane region" description="Helical" evidence="1">
    <location>
        <begin position="87"/>
        <end position="108"/>
    </location>
</feature>
<evidence type="ECO:0000256" key="1">
    <source>
        <dbReference type="SAM" id="Phobius"/>
    </source>
</evidence>
<evidence type="ECO:0000313" key="2">
    <source>
        <dbReference type="EMBL" id="MFD1417949.1"/>
    </source>
</evidence>